<reference evidence="2 3" key="1">
    <citation type="journal article" date="2013" name="Curr. Biol.">
        <title>The Genome of the Foraminiferan Reticulomyxa filosa.</title>
        <authorList>
            <person name="Glockner G."/>
            <person name="Hulsmann N."/>
            <person name="Schleicher M."/>
            <person name="Noegel A.A."/>
            <person name="Eichinger L."/>
            <person name="Gallinger C."/>
            <person name="Pawlowski J."/>
            <person name="Sierra R."/>
            <person name="Euteneuer U."/>
            <person name="Pillet L."/>
            <person name="Moustafa A."/>
            <person name="Platzer M."/>
            <person name="Groth M."/>
            <person name="Szafranski K."/>
            <person name="Schliwa M."/>
        </authorList>
    </citation>
    <scope>NUCLEOTIDE SEQUENCE [LARGE SCALE GENOMIC DNA]</scope>
</reference>
<proteinExistence type="predicted"/>
<dbReference type="AlphaFoldDB" id="X6LRR0"/>
<comment type="caution">
    <text evidence="2">The sequence shown here is derived from an EMBL/GenBank/DDBJ whole genome shotgun (WGS) entry which is preliminary data.</text>
</comment>
<dbReference type="Proteomes" id="UP000023152">
    <property type="component" value="Unassembled WGS sequence"/>
</dbReference>
<protein>
    <submittedName>
        <fullName evidence="2">Uncharacterized protein</fullName>
    </submittedName>
</protein>
<organism evidence="2 3">
    <name type="scientific">Reticulomyxa filosa</name>
    <dbReference type="NCBI Taxonomy" id="46433"/>
    <lineage>
        <taxon>Eukaryota</taxon>
        <taxon>Sar</taxon>
        <taxon>Rhizaria</taxon>
        <taxon>Retaria</taxon>
        <taxon>Foraminifera</taxon>
        <taxon>Monothalamids</taxon>
        <taxon>Reticulomyxidae</taxon>
        <taxon>Reticulomyxa</taxon>
    </lineage>
</organism>
<evidence type="ECO:0000313" key="2">
    <source>
        <dbReference type="EMBL" id="ETO03817.1"/>
    </source>
</evidence>
<evidence type="ECO:0000313" key="3">
    <source>
        <dbReference type="Proteomes" id="UP000023152"/>
    </source>
</evidence>
<keyword evidence="3" id="KW-1185">Reference proteome</keyword>
<evidence type="ECO:0000256" key="1">
    <source>
        <dbReference type="SAM" id="MobiDB-lite"/>
    </source>
</evidence>
<name>X6LRR0_RETFI</name>
<sequence length="194" mass="22220">MNDIDETIKSRNCRKESETNKGVPSNRQVDIKWQSNKRANIETSDTQMESFSWLSLPSKTLKSEHREMGSSNLGQEQKCVVNCRPSPDSETHSMSSKVSLEMDIAMWRVHIASESESKSMKEIHTHEQEEQERGRQCNFIGDATCRSQDKQDIVAGSNIEQREENQNIAKSSNFDRIVTDTDSMRFEKAVKNCI</sequence>
<feature type="compositionally biased region" description="Basic and acidic residues" evidence="1">
    <location>
        <begin position="1"/>
        <end position="19"/>
    </location>
</feature>
<dbReference type="EMBL" id="ASPP01031787">
    <property type="protein sequence ID" value="ETO03817.1"/>
    <property type="molecule type" value="Genomic_DNA"/>
</dbReference>
<feature type="region of interest" description="Disordered" evidence="1">
    <location>
        <begin position="1"/>
        <end position="28"/>
    </location>
</feature>
<gene>
    <name evidence="2" type="ORF">RFI_33585</name>
</gene>
<accession>X6LRR0</accession>